<evidence type="ECO:0000313" key="1">
    <source>
        <dbReference type="EMBL" id="KAJ8975151.1"/>
    </source>
</evidence>
<accession>A0ABQ9JAE3</accession>
<dbReference type="EMBL" id="JAPWTJ010000867">
    <property type="protein sequence ID" value="KAJ8975151.1"/>
    <property type="molecule type" value="Genomic_DNA"/>
</dbReference>
<comment type="caution">
    <text evidence="1">The sequence shown here is derived from an EMBL/GenBank/DDBJ whole genome shotgun (WGS) entry which is preliminary data.</text>
</comment>
<dbReference type="Proteomes" id="UP001162164">
    <property type="component" value="Unassembled WGS sequence"/>
</dbReference>
<name>A0ABQ9JAE3_9CUCU</name>
<sequence length="83" mass="9010">MRTAISPHERLTATLRFLATGQDLEFTTIISKQALSEIIPETPMDVSGLLATCFPNTRNSSSACNESNFFPTEAITSVVPSSF</sequence>
<reference evidence="1" key="1">
    <citation type="journal article" date="2023" name="Insect Mol. Biol.">
        <title>Genome sequencing provides insights into the evolution of gene families encoding plant cell wall-degrading enzymes in longhorned beetles.</title>
        <authorList>
            <person name="Shin N.R."/>
            <person name="Okamura Y."/>
            <person name="Kirsch R."/>
            <person name="Pauchet Y."/>
        </authorList>
    </citation>
    <scope>NUCLEOTIDE SEQUENCE</scope>
    <source>
        <strain evidence="1">MMC_N1</strain>
    </source>
</reference>
<evidence type="ECO:0000313" key="2">
    <source>
        <dbReference type="Proteomes" id="UP001162164"/>
    </source>
</evidence>
<keyword evidence="2" id="KW-1185">Reference proteome</keyword>
<organism evidence="1 2">
    <name type="scientific">Molorchus minor</name>
    <dbReference type="NCBI Taxonomy" id="1323400"/>
    <lineage>
        <taxon>Eukaryota</taxon>
        <taxon>Metazoa</taxon>
        <taxon>Ecdysozoa</taxon>
        <taxon>Arthropoda</taxon>
        <taxon>Hexapoda</taxon>
        <taxon>Insecta</taxon>
        <taxon>Pterygota</taxon>
        <taxon>Neoptera</taxon>
        <taxon>Endopterygota</taxon>
        <taxon>Coleoptera</taxon>
        <taxon>Polyphaga</taxon>
        <taxon>Cucujiformia</taxon>
        <taxon>Chrysomeloidea</taxon>
        <taxon>Cerambycidae</taxon>
        <taxon>Lamiinae</taxon>
        <taxon>Monochamini</taxon>
        <taxon>Molorchus</taxon>
    </lineage>
</organism>
<protein>
    <submittedName>
        <fullName evidence="1">Uncharacterized protein</fullName>
    </submittedName>
</protein>
<proteinExistence type="predicted"/>
<gene>
    <name evidence="1" type="ORF">NQ317_012429</name>
</gene>